<accession>A0A2P4WZI7</accession>
<feature type="compositionally biased region" description="Polar residues" evidence="1">
    <location>
        <begin position="133"/>
        <end position="146"/>
    </location>
</feature>
<dbReference type="OrthoDB" id="127268at2759"/>
<dbReference type="Proteomes" id="UP000237271">
    <property type="component" value="Unassembled WGS sequence"/>
</dbReference>
<protein>
    <submittedName>
        <fullName evidence="2">Uncharacterized protein</fullName>
    </submittedName>
</protein>
<feature type="region of interest" description="Disordered" evidence="1">
    <location>
        <begin position="126"/>
        <end position="156"/>
    </location>
</feature>
<proteinExistence type="predicted"/>
<keyword evidence="3" id="KW-1185">Reference proteome</keyword>
<evidence type="ECO:0000256" key="1">
    <source>
        <dbReference type="SAM" id="MobiDB-lite"/>
    </source>
</evidence>
<evidence type="ECO:0000313" key="2">
    <source>
        <dbReference type="EMBL" id="POM58711.1"/>
    </source>
</evidence>
<organism evidence="2 3">
    <name type="scientific">Phytophthora palmivora</name>
    <dbReference type="NCBI Taxonomy" id="4796"/>
    <lineage>
        <taxon>Eukaryota</taxon>
        <taxon>Sar</taxon>
        <taxon>Stramenopiles</taxon>
        <taxon>Oomycota</taxon>
        <taxon>Peronosporomycetes</taxon>
        <taxon>Peronosporales</taxon>
        <taxon>Peronosporaceae</taxon>
        <taxon>Phytophthora</taxon>
    </lineage>
</organism>
<comment type="caution">
    <text evidence="2">The sequence shown here is derived from an EMBL/GenBank/DDBJ whole genome shotgun (WGS) entry which is preliminary data.</text>
</comment>
<reference evidence="2 3" key="1">
    <citation type="journal article" date="2017" name="Genome Biol. Evol.">
        <title>Phytophthora megakarya and P. palmivora, closely related causal agents of cacao black pod rot, underwent increases in genome sizes and gene numbers by different mechanisms.</title>
        <authorList>
            <person name="Ali S.S."/>
            <person name="Shao J."/>
            <person name="Lary D.J."/>
            <person name="Kronmiller B."/>
            <person name="Shen D."/>
            <person name="Strem M.D."/>
            <person name="Amoako-Attah I."/>
            <person name="Akrofi A.Y."/>
            <person name="Begoude B.A."/>
            <person name="Ten Hoopen G.M."/>
            <person name="Coulibaly K."/>
            <person name="Kebe B.I."/>
            <person name="Melnick R.L."/>
            <person name="Guiltinan M.J."/>
            <person name="Tyler B.M."/>
            <person name="Meinhardt L.W."/>
            <person name="Bailey B.A."/>
        </authorList>
    </citation>
    <scope>NUCLEOTIDE SEQUENCE [LARGE SCALE GENOMIC DNA]</scope>
    <source>
        <strain evidence="3">sbr112.9</strain>
    </source>
</reference>
<dbReference type="AlphaFoldDB" id="A0A2P4WZI7"/>
<gene>
    <name evidence="2" type="ORF">PHPALM_36608</name>
</gene>
<evidence type="ECO:0000313" key="3">
    <source>
        <dbReference type="Proteomes" id="UP000237271"/>
    </source>
</evidence>
<sequence length="156" mass="17508">MIADAKSGSGLERFSGETYIMWKGKLLTHVNQLDHQYQTKRLEKMQPEAKVLIADFLRSNSEEAPSPTTEDDEQKVLRMRVKPTAINTIKTVVTEGSQRLNEDGKTLEACAEDEVMADIESLDPAHYEGFEDNGNSAHTPIRSPQSMEVIEQEAEL</sequence>
<dbReference type="EMBL" id="NCKW01020172">
    <property type="protein sequence ID" value="POM58711.1"/>
    <property type="molecule type" value="Genomic_DNA"/>
</dbReference>
<name>A0A2P4WZI7_9STRA</name>